<evidence type="ECO:0000313" key="2">
    <source>
        <dbReference type="EMBL" id="SFI29185.1"/>
    </source>
</evidence>
<keyword evidence="1" id="KW-1133">Transmembrane helix</keyword>
<dbReference type="Proteomes" id="UP000199287">
    <property type="component" value="Unassembled WGS sequence"/>
</dbReference>
<dbReference type="STRING" id="69895.SAMN05192551_1119"/>
<gene>
    <name evidence="2" type="ORF">SAMN05192551_1119</name>
</gene>
<dbReference type="RefSeq" id="WP_177208932.1">
    <property type="nucleotide sequence ID" value="NZ_FOQA01000011.1"/>
</dbReference>
<sequence>MENIQFGVIMMVLLFVVTAIIGIWMKIAHEIGEKVAKVFMRLYKNIIWMVGKCK</sequence>
<name>A0A1I3H097_9FIRM</name>
<protein>
    <submittedName>
        <fullName evidence="2">Uncharacterized protein</fullName>
    </submittedName>
</protein>
<reference evidence="3" key="1">
    <citation type="submission" date="2016-10" db="EMBL/GenBank/DDBJ databases">
        <authorList>
            <person name="Varghese N."/>
            <person name="Submissions S."/>
        </authorList>
    </citation>
    <scope>NUCLEOTIDE SEQUENCE [LARGE SCALE GENOMIC DNA]</scope>
    <source>
        <strain evidence="3">Z-7934</strain>
    </source>
</reference>
<keyword evidence="3" id="KW-1185">Reference proteome</keyword>
<feature type="transmembrane region" description="Helical" evidence="1">
    <location>
        <begin position="6"/>
        <end position="25"/>
    </location>
</feature>
<dbReference type="EMBL" id="FOQA01000011">
    <property type="protein sequence ID" value="SFI29185.1"/>
    <property type="molecule type" value="Genomic_DNA"/>
</dbReference>
<keyword evidence="1" id="KW-0472">Membrane</keyword>
<evidence type="ECO:0000313" key="3">
    <source>
        <dbReference type="Proteomes" id="UP000199287"/>
    </source>
</evidence>
<proteinExistence type="predicted"/>
<accession>A0A1I3H097</accession>
<evidence type="ECO:0000256" key="1">
    <source>
        <dbReference type="SAM" id="Phobius"/>
    </source>
</evidence>
<organism evidence="2 3">
    <name type="scientific">Tindallia magadiensis</name>
    <dbReference type="NCBI Taxonomy" id="69895"/>
    <lineage>
        <taxon>Bacteria</taxon>
        <taxon>Bacillati</taxon>
        <taxon>Bacillota</taxon>
        <taxon>Clostridia</taxon>
        <taxon>Peptostreptococcales</taxon>
        <taxon>Tindalliaceae</taxon>
        <taxon>Tindallia</taxon>
    </lineage>
</organism>
<dbReference type="AlphaFoldDB" id="A0A1I3H097"/>
<keyword evidence="1" id="KW-0812">Transmembrane</keyword>